<dbReference type="UniPathway" id="UPA00275">
    <property type="reaction ID" value="UER00399"/>
</dbReference>
<evidence type="ECO:0000313" key="8">
    <source>
        <dbReference type="Proteomes" id="UP000011666"/>
    </source>
</evidence>
<dbReference type="GO" id="GO:0046872">
    <property type="term" value="F:metal ion binding"/>
    <property type="evidence" value="ECO:0007669"/>
    <property type="project" value="UniProtKB-KW"/>
</dbReference>
<comment type="pathway">
    <text evidence="2">Cofactor biosynthesis; riboflavin biosynthesis; 2-hydroxy-3-oxobutyl phosphate from D-ribulose 5-phosphate: step 1/1.</text>
</comment>
<dbReference type="Pfam" id="PF00926">
    <property type="entry name" value="DHBP_synthase"/>
    <property type="match status" value="1"/>
</dbReference>
<dbReference type="SUPFAM" id="SSF55821">
    <property type="entry name" value="YrdC/RibB"/>
    <property type="match status" value="1"/>
</dbReference>
<keyword evidence="8" id="KW-1185">Reference proteome</keyword>
<accession>M0QP95</accession>
<evidence type="ECO:0000256" key="1">
    <source>
        <dbReference type="ARBA" id="ARBA00002284"/>
    </source>
</evidence>
<keyword evidence="4" id="KW-0686">Riboflavin biosynthesis</keyword>
<dbReference type="GO" id="GO:0009231">
    <property type="term" value="P:riboflavin biosynthetic process"/>
    <property type="evidence" value="ECO:0007669"/>
    <property type="project" value="UniProtKB-UniPathway"/>
</dbReference>
<dbReference type="GO" id="GO:0005829">
    <property type="term" value="C:cytosol"/>
    <property type="evidence" value="ECO:0007669"/>
    <property type="project" value="TreeGrafter"/>
</dbReference>
<dbReference type="Proteomes" id="UP000011666">
    <property type="component" value="Unassembled WGS sequence"/>
</dbReference>
<name>M0QP95_9ACTN</name>
<evidence type="ECO:0000256" key="5">
    <source>
        <dbReference type="ARBA" id="ARBA00022723"/>
    </source>
</evidence>
<dbReference type="STRING" id="1223545.GS4_34_00490"/>
<feature type="compositionally biased region" description="Basic and acidic residues" evidence="6">
    <location>
        <begin position="9"/>
        <end position="25"/>
    </location>
</feature>
<dbReference type="RefSeq" id="WP_007624325.1">
    <property type="nucleotide sequence ID" value="NZ_BANX01000034.1"/>
</dbReference>
<dbReference type="OrthoDB" id="3627010at2"/>
<dbReference type="AlphaFoldDB" id="M0QP95"/>
<evidence type="ECO:0000256" key="2">
    <source>
        <dbReference type="ARBA" id="ARBA00004904"/>
    </source>
</evidence>
<dbReference type="PANTHER" id="PTHR21327">
    <property type="entry name" value="GTP CYCLOHYDROLASE II-RELATED"/>
    <property type="match status" value="1"/>
</dbReference>
<dbReference type="InterPro" id="IPR017945">
    <property type="entry name" value="DHBP_synth_RibB-like_a/b_dom"/>
</dbReference>
<gene>
    <name evidence="7" type="ORF">GS4_34_00490</name>
</gene>
<dbReference type="Gene3D" id="3.90.870.10">
    <property type="entry name" value="DHBP synthase"/>
    <property type="match status" value="1"/>
</dbReference>
<organism evidence="7 8">
    <name type="scientific">Gordonia soli NBRC 108243</name>
    <dbReference type="NCBI Taxonomy" id="1223545"/>
    <lineage>
        <taxon>Bacteria</taxon>
        <taxon>Bacillati</taxon>
        <taxon>Actinomycetota</taxon>
        <taxon>Actinomycetes</taxon>
        <taxon>Mycobacteriales</taxon>
        <taxon>Gordoniaceae</taxon>
        <taxon>Gordonia</taxon>
    </lineage>
</organism>
<dbReference type="GO" id="GO:0008686">
    <property type="term" value="F:3,4-dihydroxy-2-butanone-4-phosphate synthase activity"/>
    <property type="evidence" value="ECO:0007669"/>
    <property type="project" value="UniProtKB-EC"/>
</dbReference>
<dbReference type="EC" id="4.1.99.12" evidence="3"/>
<comment type="function">
    <text evidence="1">Catalyzes the conversion of D-ribulose 5-phosphate to formate and 3,4-dihydroxy-2-butanone 4-phosphate.</text>
</comment>
<dbReference type="InterPro" id="IPR000422">
    <property type="entry name" value="DHBP_synthase_RibB"/>
</dbReference>
<dbReference type="PANTHER" id="PTHR21327:SF18">
    <property type="entry name" value="3,4-DIHYDROXY-2-BUTANONE 4-PHOSPHATE SYNTHASE"/>
    <property type="match status" value="1"/>
</dbReference>
<sequence length="219" mass="22882">MTTASLVDITDRRDTRQPRPDRHRERVAVDHMRSGGLVVVRDDTDDLGRCDVVGAADRITTHDIALMVRHGSGFLQVAMRDAWCDHLRIPPVAPTPDRLASQQCVGVDAVVGTTTGISAADRARTIATLGDADAIPSDLSRPGHVIPVRVAAAAQIGDTAALALALAEAAGSIAAVFGTLVDCGQAGTGLPDHSEVTRFAADHGLPTVGRIDLVHARSA</sequence>
<dbReference type="eggNOG" id="COG0108">
    <property type="taxonomic scope" value="Bacteria"/>
</dbReference>
<proteinExistence type="predicted"/>
<feature type="region of interest" description="Disordered" evidence="6">
    <location>
        <begin position="1"/>
        <end position="25"/>
    </location>
</feature>
<evidence type="ECO:0000313" key="7">
    <source>
        <dbReference type="EMBL" id="GAC70363.1"/>
    </source>
</evidence>
<evidence type="ECO:0000256" key="3">
    <source>
        <dbReference type="ARBA" id="ARBA00012153"/>
    </source>
</evidence>
<evidence type="ECO:0000256" key="6">
    <source>
        <dbReference type="SAM" id="MobiDB-lite"/>
    </source>
</evidence>
<keyword evidence="5" id="KW-0479">Metal-binding</keyword>
<comment type="caution">
    <text evidence="7">The sequence shown here is derived from an EMBL/GenBank/DDBJ whole genome shotgun (WGS) entry which is preliminary data.</text>
</comment>
<protein>
    <recommendedName>
        <fullName evidence="3">3,4-dihydroxy-2-butanone-4-phosphate synthase</fullName>
        <ecNumber evidence="3">4.1.99.12</ecNumber>
    </recommendedName>
</protein>
<dbReference type="EMBL" id="BANX01000034">
    <property type="protein sequence ID" value="GAC70363.1"/>
    <property type="molecule type" value="Genomic_DNA"/>
</dbReference>
<reference evidence="7 8" key="1">
    <citation type="submission" date="2013-01" db="EMBL/GenBank/DDBJ databases">
        <title>Whole genome shotgun sequence of Gordonia soli NBRC 108243.</title>
        <authorList>
            <person name="Isaki-Nakamura S."/>
            <person name="Hosoyama A."/>
            <person name="Tsuchikane K."/>
            <person name="Ando Y."/>
            <person name="Baba S."/>
            <person name="Ohji S."/>
            <person name="Hamada M."/>
            <person name="Tamura T."/>
            <person name="Yamazoe A."/>
            <person name="Yamazaki S."/>
            <person name="Fujita N."/>
        </authorList>
    </citation>
    <scope>NUCLEOTIDE SEQUENCE [LARGE SCALE GENOMIC DNA]</scope>
    <source>
        <strain evidence="7 8">NBRC 108243</strain>
    </source>
</reference>
<evidence type="ECO:0000256" key="4">
    <source>
        <dbReference type="ARBA" id="ARBA00022619"/>
    </source>
</evidence>